<sequence length="155" mass="16117">HCNARPNFSRPPRKAEGTRGPAAGPRARPANPCFPLGWSKAQTRPAPPSYLPGAPRGAPTPCSSRPRSQPDAGSSASGNQDPPAGARAPPRPFLCGPASCAVSRGLLVLAPCRLGSRRVGQVLPPVSSSRLLPSRGGHSAGARRGRGLRLQTRWD</sequence>
<evidence type="ECO:0000256" key="1">
    <source>
        <dbReference type="SAM" id="MobiDB-lite"/>
    </source>
</evidence>
<comment type="caution">
    <text evidence="2">The sequence shown here is derived from an EMBL/GenBank/DDBJ whole genome shotgun (WGS) entry which is preliminary data.</text>
</comment>
<feature type="region of interest" description="Disordered" evidence="1">
    <location>
        <begin position="126"/>
        <end position="155"/>
    </location>
</feature>
<evidence type="ECO:0000313" key="2">
    <source>
        <dbReference type="EMBL" id="KAK2116104.1"/>
    </source>
</evidence>
<evidence type="ECO:0000313" key="3">
    <source>
        <dbReference type="Proteomes" id="UP001266305"/>
    </source>
</evidence>
<reference evidence="2 3" key="1">
    <citation type="submission" date="2023-05" db="EMBL/GenBank/DDBJ databases">
        <title>B98-5 Cell Line De Novo Hybrid Assembly: An Optical Mapping Approach.</title>
        <authorList>
            <person name="Kananen K."/>
            <person name="Auerbach J.A."/>
            <person name="Kautto E."/>
            <person name="Blachly J.S."/>
        </authorList>
    </citation>
    <scope>NUCLEOTIDE SEQUENCE [LARGE SCALE GENOMIC DNA]</scope>
    <source>
        <strain evidence="2">B95-8</strain>
        <tissue evidence="2">Cell line</tissue>
    </source>
</reference>
<gene>
    <name evidence="2" type="ORF">P7K49_006730</name>
</gene>
<dbReference type="EMBL" id="JASSZA010000003">
    <property type="protein sequence ID" value="KAK2116104.1"/>
    <property type="molecule type" value="Genomic_DNA"/>
</dbReference>
<keyword evidence="3" id="KW-1185">Reference proteome</keyword>
<feature type="region of interest" description="Disordered" evidence="1">
    <location>
        <begin position="1"/>
        <end position="93"/>
    </location>
</feature>
<feature type="compositionally biased region" description="Polar residues" evidence="1">
    <location>
        <begin position="61"/>
        <end position="80"/>
    </location>
</feature>
<name>A0ABQ9W3A3_SAGOE</name>
<proteinExistence type="predicted"/>
<organism evidence="2 3">
    <name type="scientific">Saguinus oedipus</name>
    <name type="common">Cotton-top tamarin</name>
    <name type="synonym">Oedipomidas oedipus</name>
    <dbReference type="NCBI Taxonomy" id="9490"/>
    <lineage>
        <taxon>Eukaryota</taxon>
        <taxon>Metazoa</taxon>
        <taxon>Chordata</taxon>
        <taxon>Craniata</taxon>
        <taxon>Vertebrata</taxon>
        <taxon>Euteleostomi</taxon>
        <taxon>Mammalia</taxon>
        <taxon>Eutheria</taxon>
        <taxon>Euarchontoglires</taxon>
        <taxon>Primates</taxon>
        <taxon>Haplorrhini</taxon>
        <taxon>Platyrrhini</taxon>
        <taxon>Cebidae</taxon>
        <taxon>Callitrichinae</taxon>
        <taxon>Saguinus</taxon>
    </lineage>
</organism>
<feature type="compositionally biased region" description="Low complexity" evidence="1">
    <location>
        <begin position="126"/>
        <end position="140"/>
    </location>
</feature>
<dbReference type="Proteomes" id="UP001266305">
    <property type="component" value="Unassembled WGS sequence"/>
</dbReference>
<protein>
    <submittedName>
        <fullName evidence="2">Uncharacterized protein</fullName>
    </submittedName>
</protein>
<feature type="non-terminal residue" evidence="2">
    <location>
        <position position="1"/>
    </location>
</feature>
<accession>A0ABQ9W3A3</accession>
<feature type="compositionally biased region" description="Low complexity" evidence="1">
    <location>
        <begin position="18"/>
        <end position="30"/>
    </location>
</feature>